<dbReference type="Pfam" id="PF00011">
    <property type="entry name" value="HSP20"/>
    <property type="match status" value="1"/>
</dbReference>
<evidence type="ECO:0000313" key="4">
    <source>
        <dbReference type="EMBL" id="MFD2463382.1"/>
    </source>
</evidence>
<sequence>MTALVPAPRFALPSIAAWLENPWPFAGHNPVRVEESDTDGKYVVRAELPGFDPEKHISVTTHHGLLTISAEREAREIEHGRSEFFYGKFSRTLPLPQGVDTAKVSASYADGILEVTMPHHEQTQQKEVKIDVTKA</sequence>
<evidence type="ECO:0000313" key="5">
    <source>
        <dbReference type="Proteomes" id="UP001597419"/>
    </source>
</evidence>
<dbReference type="CDD" id="cd06464">
    <property type="entry name" value="ACD_sHsps-like"/>
    <property type="match status" value="1"/>
</dbReference>
<dbReference type="InterPro" id="IPR031107">
    <property type="entry name" value="Small_HSP"/>
</dbReference>
<dbReference type="SUPFAM" id="SSF49764">
    <property type="entry name" value="HSP20-like chaperones"/>
    <property type="match status" value="1"/>
</dbReference>
<organism evidence="4 5">
    <name type="scientific">Amycolatopsis samaneae</name>
    <dbReference type="NCBI Taxonomy" id="664691"/>
    <lineage>
        <taxon>Bacteria</taxon>
        <taxon>Bacillati</taxon>
        <taxon>Actinomycetota</taxon>
        <taxon>Actinomycetes</taxon>
        <taxon>Pseudonocardiales</taxon>
        <taxon>Pseudonocardiaceae</taxon>
        <taxon>Amycolatopsis</taxon>
    </lineage>
</organism>
<name>A0ABW5GS82_9PSEU</name>
<dbReference type="Gene3D" id="2.60.40.790">
    <property type="match status" value="1"/>
</dbReference>
<dbReference type="InterPro" id="IPR002068">
    <property type="entry name" value="A-crystallin/Hsp20_dom"/>
</dbReference>
<dbReference type="RefSeq" id="WP_345400031.1">
    <property type="nucleotide sequence ID" value="NZ_BAABHG010000011.1"/>
</dbReference>
<proteinExistence type="inferred from homology"/>
<accession>A0ABW5GS82</accession>
<dbReference type="Proteomes" id="UP001597419">
    <property type="component" value="Unassembled WGS sequence"/>
</dbReference>
<evidence type="ECO:0000259" key="3">
    <source>
        <dbReference type="PROSITE" id="PS01031"/>
    </source>
</evidence>
<keyword evidence="5" id="KW-1185">Reference proteome</keyword>
<evidence type="ECO:0000256" key="2">
    <source>
        <dbReference type="RuleBase" id="RU003616"/>
    </source>
</evidence>
<dbReference type="PANTHER" id="PTHR11527">
    <property type="entry name" value="HEAT-SHOCK PROTEIN 20 FAMILY MEMBER"/>
    <property type="match status" value="1"/>
</dbReference>
<dbReference type="InterPro" id="IPR008978">
    <property type="entry name" value="HSP20-like_chaperone"/>
</dbReference>
<protein>
    <submittedName>
        <fullName evidence="4">Hsp20/alpha crystallin family protein</fullName>
    </submittedName>
</protein>
<reference evidence="5" key="1">
    <citation type="journal article" date="2019" name="Int. J. Syst. Evol. Microbiol.">
        <title>The Global Catalogue of Microorganisms (GCM) 10K type strain sequencing project: providing services to taxonomists for standard genome sequencing and annotation.</title>
        <authorList>
            <consortium name="The Broad Institute Genomics Platform"/>
            <consortium name="The Broad Institute Genome Sequencing Center for Infectious Disease"/>
            <person name="Wu L."/>
            <person name="Ma J."/>
        </authorList>
    </citation>
    <scope>NUCLEOTIDE SEQUENCE [LARGE SCALE GENOMIC DNA]</scope>
    <source>
        <strain evidence="5">CGMCC 4.7643</strain>
    </source>
</reference>
<comment type="caution">
    <text evidence="4">The sequence shown here is derived from an EMBL/GenBank/DDBJ whole genome shotgun (WGS) entry which is preliminary data.</text>
</comment>
<dbReference type="PROSITE" id="PS01031">
    <property type="entry name" value="SHSP"/>
    <property type="match status" value="1"/>
</dbReference>
<gene>
    <name evidence="4" type="ORF">ACFSYJ_32555</name>
</gene>
<dbReference type="EMBL" id="JBHUKU010000021">
    <property type="protein sequence ID" value="MFD2463382.1"/>
    <property type="molecule type" value="Genomic_DNA"/>
</dbReference>
<feature type="domain" description="SHSP" evidence="3">
    <location>
        <begin position="22"/>
        <end position="133"/>
    </location>
</feature>
<comment type="similarity">
    <text evidence="1 2">Belongs to the small heat shock protein (HSP20) family.</text>
</comment>
<evidence type="ECO:0000256" key="1">
    <source>
        <dbReference type="PROSITE-ProRule" id="PRU00285"/>
    </source>
</evidence>